<sequence length="226" mass="24127">MFEKMRDTWTKAVQPLVLRMGDLDPSVLTWTSLVISVVSFYLLAVAGMDSDGAMMIIGAVVLVLIAGLFDALDGALARHQGTDGPYGDFLDHTIDRVVDVGLIIAIGYNTAFVIDPLAGWAAALLTLLGSYMGTQAQSVGLGRLYGGFSRADRLVVTLASLIWAAWQAGTGGAGIDISTAHEYAHWALLGNAELNGMTLAIAVSFWGGVYTFVVRFIETRKQLLAQ</sequence>
<feature type="transmembrane region" description="Helical" evidence="3">
    <location>
        <begin position="53"/>
        <end position="72"/>
    </location>
</feature>
<evidence type="ECO:0000256" key="1">
    <source>
        <dbReference type="ARBA" id="ARBA00022679"/>
    </source>
</evidence>
<dbReference type="GO" id="GO:0008444">
    <property type="term" value="F:CDP-diacylglycerol-glycerol-3-phosphate 3-phosphatidyltransferase activity"/>
    <property type="evidence" value="ECO:0007669"/>
    <property type="project" value="UniProtKB-EC"/>
</dbReference>
<evidence type="ECO:0000256" key="3">
    <source>
        <dbReference type="SAM" id="Phobius"/>
    </source>
</evidence>
<dbReference type="InterPro" id="IPR043130">
    <property type="entry name" value="CDP-OH_PTrfase_TM_dom"/>
</dbReference>
<keyword evidence="3" id="KW-1133">Transmembrane helix</keyword>
<dbReference type="EC" id="2.7.8.5" evidence="4"/>
<keyword evidence="3" id="KW-0472">Membrane</keyword>
<dbReference type="PROSITE" id="PS00379">
    <property type="entry name" value="CDP_ALCOHOL_P_TRANSF"/>
    <property type="match status" value="1"/>
</dbReference>
<reference evidence="4" key="1">
    <citation type="journal article" date="2014" name="Genome Biol. Evol.">
        <title>Pangenome evidence for extensive interdomain horizontal transfer affecting lineage core and shell genes in uncultured planktonic thaumarchaeota and euryarchaeota.</title>
        <authorList>
            <person name="Deschamps P."/>
            <person name="Zivanovic Y."/>
            <person name="Moreira D."/>
            <person name="Rodriguez-Valera F."/>
            <person name="Lopez-Garcia P."/>
        </authorList>
    </citation>
    <scope>NUCLEOTIDE SEQUENCE</scope>
</reference>
<protein>
    <submittedName>
        <fullName evidence="4">Phosphatidylglycerophosphate synthase (PgsA, PGS1)</fullName>
        <ecNumber evidence="4">2.7.8.5</ecNumber>
    </submittedName>
</protein>
<name>A0A075FIH6_9EURY</name>
<keyword evidence="3" id="KW-0812">Transmembrane</keyword>
<dbReference type="EMBL" id="KF900332">
    <property type="protein sequence ID" value="AIE91255.1"/>
    <property type="molecule type" value="Genomic_DNA"/>
</dbReference>
<feature type="transmembrane region" description="Helical" evidence="3">
    <location>
        <begin position="154"/>
        <end position="175"/>
    </location>
</feature>
<dbReference type="AlphaFoldDB" id="A0A075FIH6"/>
<feature type="transmembrane region" description="Helical" evidence="3">
    <location>
        <begin position="117"/>
        <end position="134"/>
    </location>
</feature>
<organism evidence="4">
    <name type="scientific">uncultured marine group II/III euryarchaeote AD1000_113_C07</name>
    <dbReference type="NCBI Taxonomy" id="1457718"/>
    <lineage>
        <taxon>Archaea</taxon>
        <taxon>Methanobacteriati</taxon>
        <taxon>Methanobacteriota</taxon>
        <taxon>environmental samples</taxon>
    </lineage>
</organism>
<dbReference type="InterPro" id="IPR000462">
    <property type="entry name" value="CDP-OH_P_trans"/>
</dbReference>
<gene>
    <name evidence="4" type="primary">PGS1</name>
    <name evidence="4" type="synonym">pgsA</name>
</gene>
<dbReference type="InterPro" id="IPR048254">
    <property type="entry name" value="CDP_ALCOHOL_P_TRANSF_CS"/>
</dbReference>
<evidence type="ECO:0000313" key="4">
    <source>
        <dbReference type="EMBL" id="AIE91255.1"/>
    </source>
</evidence>
<dbReference type="GO" id="GO:0008654">
    <property type="term" value="P:phospholipid biosynthetic process"/>
    <property type="evidence" value="ECO:0007669"/>
    <property type="project" value="InterPro"/>
</dbReference>
<dbReference type="Gene3D" id="1.20.120.1760">
    <property type="match status" value="1"/>
</dbReference>
<dbReference type="GO" id="GO:0016020">
    <property type="term" value="C:membrane"/>
    <property type="evidence" value="ECO:0007669"/>
    <property type="project" value="InterPro"/>
</dbReference>
<feature type="transmembrane region" description="Helical" evidence="3">
    <location>
        <begin position="195"/>
        <end position="217"/>
    </location>
</feature>
<keyword evidence="1 2" id="KW-0808">Transferase</keyword>
<proteinExistence type="inferred from homology"/>
<evidence type="ECO:0000256" key="2">
    <source>
        <dbReference type="RuleBase" id="RU003750"/>
    </source>
</evidence>
<feature type="transmembrane region" description="Helical" evidence="3">
    <location>
        <begin position="27"/>
        <end position="46"/>
    </location>
</feature>
<comment type="similarity">
    <text evidence="2">Belongs to the CDP-alcohol phosphatidyltransferase class-I family.</text>
</comment>
<dbReference type="Pfam" id="PF01066">
    <property type="entry name" value="CDP-OH_P_transf"/>
    <property type="match status" value="1"/>
</dbReference>
<accession>A0A075FIH6</accession>